<sequence>DFSLFPSVVYGGWWGVKVLLTSSTLEALKKKCVPNSASAGSTSGASPIAGTPDQPAVITSMASPLAANVSGEQSTAASVTAAIIDVVSQSSPGPSTTQPPEDDKKPSKPKNRCDTCKKKVGLTGFDCRCGGLYCSLHRYSDKHDCSFNYIEQGAAEIRRNNPQIMGQKINKI</sequence>
<accession>A0A8J2JNT0</accession>
<feature type="region of interest" description="Disordered" evidence="5">
    <location>
        <begin position="88"/>
        <end position="112"/>
    </location>
</feature>
<keyword evidence="2 4" id="KW-0863">Zinc-finger</keyword>
<dbReference type="FunFam" id="4.10.1110.10:FF:000001">
    <property type="entry name" value="Zinc finger AN1-type containing 6"/>
    <property type="match status" value="1"/>
</dbReference>
<feature type="domain" description="AN1-type" evidence="6">
    <location>
        <begin position="107"/>
        <end position="153"/>
    </location>
</feature>
<dbReference type="InterPro" id="IPR050652">
    <property type="entry name" value="AN1_A20_ZnFinger"/>
</dbReference>
<dbReference type="InterPro" id="IPR000058">
    <property type="entry name" value="Znf_AN1"/>
</dbReference>
<dbReference type="Proteomes" id="UP000708208">
    <property type="component" value="Unassembled WGS sequence"/>
</dbReference>
<evidence type="ECO:0000313" key="7">
    <source>
        <dbReference type="EMBL" id="CAG7667386.1"/>
    </source>
</evidence>
<evidence type="ECO:0000256" key="3">
    <source>
        <dbReference type="ARBA" id="ARBA00022833"/>
    </source>
</evidence>
<dbReference type="AlphaFoldDB" id="A0A8J2JNT0"/>
<evidence type="ECO:0000256" key="5">
    <source>
        <dbReference type="SAM" id="MobiDB-lite"/>
    </source>
</evidence>
<dbReference type="GO" id="GO:0008270">
    <property type="term" value="F:zinc ion binding"/>
    <property type="evidence" value="ECO:0007669"/>
    <property type="project" value="UniProtKB-KW"/>
</dbReference>
<keyword evidence="8" id="KW-1185">Reference proteome</keyword>
<proteinExistence type="predicted"/>
<gene>
    <name evidence="7" type="ORF">AFUS01_LOCUS1739</name>
</gene>
<feature type="non-terminal residue" evidence="7">
    <location>
        <position position="1"/>
    </location>
</feature>
<comment type="caution">
    <text evidence="7">The sequence shown here is derived from an EMBL/GenBank/DDBJ whole genome shotgun (WGS) entry which is preliminary data.</text>
</comment>
<name>A0A8J2JNT0_9HEXA</name>
<dbReference type="OrthoDB" id="428577at2759"/>
<dbReference type="PANTHER" id="PTHR10634">
    <property type="entry name" value="AN1-TYPE ZINC FINGER PROTEIN"/>
    <property type="match status" value="1"/>
</dbReference>
<keyword evidence="3" id="KW-0862">Zinc</keyword>
<organism evidence="7 8">
    <name type="scientific">Allacma fusca</name>
    <dbReference type="NCBI Taxonomy" id="39272"/>
    <lineage>
        <taxon>Eukaryota</taxon>
        <taxon>Metazoa</taxon>
        <taxon>Ecdysozoa</taxon>
        <taxon>Arthropoda</taxon>
        <taxon>Hexapoda</taxon>
        <taxon>Collembola</taxon>
        <taxon>Symphypleona</taxon>
        <taxon>Sminthuridae</taxon>
        <taxon>Allacma</taxon>
    </lineage>
</organism>
<feature type="compositionally biased region" description="Basic and acidic residues" evidence="5">
    <location>
        <begin position="101"/>
        <end position="112"/>
    </location>
</feature>
<protein>
    <recommendedName>
        <fullName evidence="6">AN1-type domain-containing protein</fullName>
    </recommendedName>
</protein>
<dbReference type="PANTHER" id="PTHR10634:SF149">
    <property type="entry name" value="AN1-TYPE DOMAIN-CONTAINING PROTEIN-RELATED"/>
    <property type="match status" value="1"/>
</dbReference>
<keyword evidence="1" id="KW-0479">Metal-binding</keyword>
<reference evidence="7" key="1">
    <citation type="submission" date="2021-06" db="EMBL/GenBank/DDBJ databases">
        <authorList>
            <person name="Hodson N. C."/>
            <person name="Mongue J. A."/>
            <person name="Jaron S. K."/>
        </authorList>
    </citation>
    <scope>NUCLEOTIDE SEQUENCE</scope>
</reference>
<dbReference type="PROSITE" id="PS51039">
    <property type="entry name" value="ZF_AN1"/>
    <property type="match status" value="1"/>
</dbReference>
<evidence type="ECO:0000259" key="6">
    <source>
        <dbReference type="PROSITE" id="PS51039"/>
    </source>
</evidence>
<evidence type="ECO:0000256" key="1">
    <source>
        <dbReference type="ARBA" id="ARBA00022723"/>
    </source>
</evidence>
<dbReference type="Pfam" id="PF01428">
    <property type="entry name" value="zf-AN1"/>
    <property type="match status" value="1"/>
</dbReference>
<dbReference type="SMART" id="SM00154">
    <property type="entry name" value="ZnF_AN1"/>
    <property type="match status" value="1"/>
</dbReference>
<evidence type="ECO:0000256" key="4">
    <source>
        <dbReference type="PROSITE-ProRule" id="PRU00449"/>
    </source>
</evidence>
<evidence type="ECO:0000313" key="8">
    <source>
        <dbReference type="Proteomes" id="UP000708208"/>
    </source>
</evidence>
<evidence type="ECO:0000256" key="2">
    <source>
        <dbReference type="ARBA" id="ARBA00022771"/>
    </source>
</evidence>
<dbReference type="EMBL" id="CAJVCH010009767">
    <property type="protein sequence ID" value="CAG7667386.1"/>
    <property type="molecule type" value="Genomic_DNA"/>
</dbReference>
<feature type="compositionally biased region" description="Low complexity" evidence="5">
    <location>
        <begin position="88"/>
        <end position="99"/>
    </location>
</feature>